<feature type="domain" description="Alkyl hydroperoxide reductase subunit C/ Thiol specific antioxidant" evidence="6">
    <location>
        <begin position="258"/>
        <end position="371"/>
    </location>
</feature>
<keyword evidence="5" id="KW-0732">Signal</keyword>
<dbReference type="PROSITE" id="PS51257">
    <property type="entry name" value="PROKAR_LIPOPROTEIN"/>
    <property type="match status" value="1"/>
</dbReference>
<dbReference type="GO" id="GO:0016209">
    <property type="term" value="F:antioxidant activity"/>
    <property type="evidence" value="ECO:0007669"/>
    <property type="project" value="InterPro"/>
</dbReference>
<evidence type="ECO:0000313" key="9">
    <source>
        <dbReference type="Proteomes" id="UP000036951"/>
    </source>
</evidence>
<dbReference type="EMBL" id="LFQU01000004">
    <property type="protein sequence ID" value="KOO69174.1"/>
    <property type="molecule type" value="Genomic_DNA"/>
</dbReference>
<feature type="chain" id="PRO_5034817916" evidence="5">
    <location>
        <begin position="18"/>
        <end position="388"/>
    </location>
</feature>
<dbReference type="Pfam" id="PF14289">
    <property type="entry name" value="DUF4369"/>
    <property type="match status" value="1"/>
</dbReference>
<dbReference type="Proteomes" id="UP000036951">
    <property type="component" value="Unassembled WGS sequence"/>
</dbReference>
<evidence type="ECO:0000256" key="3">
    <source>
        <dbReference type="ARBA" id="ARBA00023157"/>
    </source>
</evidence>
<organism evidence="8 9">
    <name type="scientific">Xylanibacter rarus</name>
    <dbReference type="NCBI Taxonomy" id="1676614"/>
    <lineage>
        <taxon>Bacteria</taxon>
        <taxon>Pseudomonadati</taxon>
        <taxon>Bacteroidota</taxon>
        <taxon>Bacteroidia</taxon>
        <taxon>Bacteroidales</taxon>
        <taxon>Prevotellaceae</taxon>
        <taxon>Xylanibacter</taxon>
    </lineage>
</organism>
<gene>
    <name evidence="8" type="ORF">ACU52_03490</name>
</gene>
<evidence type="ECO:0000256" key="2">
    <source>
        <dbReference type="ARBA" id="ARBA00022748"/>
    </source>
</evidence>
<comment type="subcellular location">
    <subcellularLocation>
        <location evidence="1">Cell envelope</location>
    </subcellularLocation>
</comment>
<dbReference type="Pfam" id="PF00578">
    <property type="entry name" value="AhpC-TSA"/>
    <property type="match status" value="1"/>
</dbReference>
<dbReference type="GO" id="GO:0016491">
    <property type="term" value="F:oxidoreductase activity"/>
    <property type="evidence" value="ECO:0007669"/>
    <property type="project" value="InterPro"/>
</dbReference>
<dbReference type="GO" id="GO:0030313">
    <property type="term" value="C:cell envelope"/>
    <property type="evidence" value="ECO:0007669"/>
    <property type="project" value="UniProtKB-SubCell"/>
</dbReference>
<name>A0A8E1R095_9BACT</name>
<keyword evidence="9" id="KW-1185">Reference proteome</keyword>
<protein>
    <submittedName>
        <fullName evidence="8">Peroxiredoxin</fullName>
    </submittedName>
</protein>
<comment type="caution">
    <text evidence="8">The sequence shown here is derived from an EMBL/GenBank/DDBJ whole genome shotgun (WGS) entry which is preliminary data.</text>
</comment>
<dbReference type="RefSeq" id="WP_053397779.1">
    <property type="nucleotide sequence ID" value="NZ_LFQU01000004.1"/>
</dbReference>
<evidence type="ECO:0000256" key="1">
    <source>
        <dbReference type="ARBA" id="ARBA00004196"/>
    </source>
</evidence>
<reference evidence="8 9" key="1">
    <citation type="submission" date="2015-06" db="EMBL/GenBank/DDBJ databases">
        <title>Prevotella sp. 109, sp. nov., a novel member of the family Prevotellaceae isolated from human faeces.</title>
        <authorList>
            <person name="Shkoporov A.N."/>
            <person name="Chaplin A.V."/>
            <person name="Kafarskaia L.I."/>
            <person name="Efimov B.A."/>
        </authorList>
    </citation>
    <scope>NUCLEOTIDE SEQUENCE [LARGE SCALE GENOMIC DNA]</scope>
    <source>
        <strain evidence="8 9">109</strain>
    </source>
</reference>
<dbReference type="PANTHER" id="PTHR42852:SF6">
    <property type="entry name" value="THIOL:DISULFIDE INTERCHANGE PROTEIN DSBE"/>
    <property type="match status" value="1"/>
</dbReference>
<evidence type="ECO:0000259" key="7">
    <source>
        <dbReference type="Pfam" id="PF14289"/>
    </source>
</evidence>
<accession>A0A8E1R095</accession>
<keyword evidence="4" id="KW-0676">Redox-active center</keyword>
<dbReference type="CDD" id="cd02966">
    <property type="entry name" value="TlpA_like_family"/>
    <property type="match status" value="1"/>
</dbReference>
<dbReference type="AlphaFoldDB" id="A0A8E1R095"/>
<dbReference type="InterPro" id="IPR050553">
    <property type="entry name" value="Thioredoxin_ResA/DsbE_sf"/>
</dbReference>
<feature type="domain" description="DUF4369" evidence="7">
    <location>
        <begin position="28"/>
        <end position="117"/>
    </location>
</feature>
<evidence type="ECO:0000256" key="4">
    <source>
        <dbReference type="ARBA" id="ARBA00023284"/>
    </source>
</evidence>
<evidence type="ECO:0000313" key="8">
    <source>
        <dbReference type="EMBL" id="KOO69174.1"/>
    </source>
</evidence>
<dbReference type="InterPro" id="IPR036249">
    <property type="entry name" value="Thioredoxin-like_sf"/>
</dbReference>
<feature type="signal peptide" evidence="5">
    <location>
        <begin position="1"/>
        <end position="17"/>
    </location>
</feature>
<dbReference type="GO" id="GO:0017004">
    <property type="term" value="P:cytochrome complex assembly"/>
    <property type="evidence" value="ECO:0007669"/>
    <property type="project" value="UniProtKB-KW"/>
</dbReference>
<dbReference type="InterPro" id="IPR025380">
    <property type="entry name" value="DUF4369"/>
</dbReference>
<dbReference type="SUPFAM" id="SSF52833">
    <property type="entry name" value="Thioredoxin-like"/>
    <property type="match status" value="1"/>
</dbReference>
<dbReference type="Gene3D" id="3.40.30.10">
    <property type="entry name" value="Glutaredoxin"/>
    <property type="match status" value="1"/>
</dbReference>
<proteinExistence type="predicted"/>
<keyword evidence="3" id="KW-1015">Disulfide bond</keyword>
<evidence type="ECO:0000256" key="5">
    <source>
        <dbReference type="SAM" id="SignalP"/>
    </source>
</evidence>
<dbReference type="PANTHER" id="PTHR42852">
    <property type="entry name" value="THIOL:DISULFIDE INTERCHANGE PROTEIN DSBE"/>
    <property type="match status" value="1"/>
</dbReference>
<dbReference type="OrthoDB" id="6399635at2"/>
<evidence type="ECO:0000259" key="6">
    <source>
        <dbReference type="Pfam" id="PF00578"/>
    </source>
</evidence>
<keyword evidence="2" id="KW-0201">Cytochrome c-type biogenesis</keyword>
<sequence>MKKTFSSLCLCTLALMAAMLTSCNNKKFHINGTVSEAKDSVLYLENMSLDGPVVVDSVKLDDKGAFNFSGKAPDAPEFYRLRIAGQIINLSVDSTETVDVKASYPSMATGYTVDGSAECATIRELALKQIDLQNRVIAVQNNPNLGYDLTRDSIGKLVAAYKEDIKRNYIYKAPMRASSYFALFQTLGNMLIFNPRENADDVKVFAAVATSWDTYHPDALRGKNLHNIAIEGMKNVRIMRNKMAAQNIDASKVNVSNIIDISLLDNQGNRRSLTDLKGKVVMLDFHVFGSNGSTKRIMEMRELYNKYHDRGFEIYQVAFDPDEHFWKTQTAALPWISVRDPQGLQSQNLAAYNVSSIPTFFLIDRNNEVKKRDSQITDIDAEINALLN</sequence>
<dbReference type="InterPro" id="IPR000866">
    <property type="entry name" value="AhpC/TSA"/>
</dbReference>